<evidence type="ECO:0000256" key="3">
    <source>
        <dbReference type="ARBA" id="ARBA00022475"/>
    </source>
</evidence>
<evidence type="ECO:0000313" key="9">
    <source>
        <dbReference type="EMBL" id="APB30394.1"/>
    </source>
</evidence>
<dbReference type="GO" id="GO:0005886">
    <property type="term" value="C:plasma membrane"/>
    <property type="evidence" value="ECO:0007669"/>
    <property type="project" value="UniProtKB-SubCell"/>
</dbReference>
<evidence type="ECO:0000256" key="5">
    <source>
        <dbReference type="ARBA" id="ARBA00023136"/>
    </source>
</evidence>
<dbReference type="InterPro" id="IPR028082">
    <property type="entry name" value="Peripla_BP_I"/>
</dbReference>
<sequence length="369" mass="38925">MKKSTKFGAGLLVMGLAVTLTACGGNKAGGNVGGKTTSGEKPDQTVHTAAIVTDVGGVDDKSFNQGAWEGLKEWGEANKLEKGANGYDYFQSTDASQYTTNIDQAVASKFETIFGIGYLLTDAISAAADQNKDTQFGIVDSVIEGKDNVVSLTFKDNEAAYLAGIAAAYSTKTDKVGFVGGEEGAVIDRFEAGFVKGVEDGAKELDKKIKVDVQYAASFGDPAKGKALAANMYQNGVDIIYHASGGTGAGVFQEAKDLNEKQSADKRVWVIGVDRDQEEDGNYKDKDGKEENFTLTSSIKGVGTAVKDVTEKAQKGEFPGGDVLVYGLKEGGVDLSKGHLDQKAIDAVEKARKEVIDGKVEVPEKPAKK</sequence>
<evidence type="ECO:0000256" key="6">
    <source>
        <dbReference type="ARBA" id="ARBA00023288"/>
    </source>
</evidence>
<dbReference type="OrthoDB" id="9784230at2"/>
<dbReference type="EMBL" id="CP017267">
    <property type="protein sequence ID" value="APB30394.1"/>
    <property type="molecule type" value="Genomic_DNA"/>
</dbReference>
<dbReference type="PANTHER" id="PTHR34296">
    <property type="entry name" value="TRANSCRIPTIONAL ACTIVATOR PROTEIN MED"/>
    <property type="match status" value="1"/>
</dbReference>
<reference evidence="9 10" key="1">
    <citation type="submission" date="2016-09" db="EMBL/GenBank/DDBJ databases">
        <title>Vagococcus teuberi sp. nov., isolated from the Malian artisanal sour milk fene.</title>
        <authorList>
            <person name="Wullschleger S."/>
            <person name="Seifert C."/>
            <person name="Baumgartner S."/>
            <person name="Lacroix C."/>
            <person name="Bonfoh B."/>
            <person name="Stevens M.J."/>
            <person name="Meile L."/>
        </authorList>
    </citation>
    <scope>NUCLEOTIDE SEQUENCE [LARGE SCALE GENOMIC DNA]</scope>
    <source>
        <strain evidence="9 10">DSM 21459</strain>
    </source>
</reference>
<gene>
    <name evidence="9" type="ORF">BHY08_00145</name>
</gene>
<evidence type="ECO:0000256" key="1">
    <source>
        <dbReference type="ARBA" id="ARBA00004193"/>
    </source>
</evidence>
<keyword evidence="6" id="KW-0449">Lipoprotein</keyword>
<dbReference type="Proteomes" id="UP000191200">
    <property type="component" value="Chromosome"/>
</dbReference>
<dbReference type="RefSeq" id="WP_071455955.1">
    <property type="nucleotide sequence ID" value="NZ_CABJEN010000006.1"/>
</dbReference>
<name>A0A1J0A3A0_9ENTE</name>
<evidence type="ECO:0000256" key="2">
    <source>
        <dbReference type="ARBA" id="ARBA00008610"/>
    </source>
</evidence>
<evidence type="ECO:0000259" key="8">
    <source>
        <dbReference type="Pfam" id="PF02608"/>
    </source>
</evidence>
<accession>A0A1J0A3A0</accession>
<dbReference type="SUPFAM" id="SSF53822">
    <property type="entry name" value="Periplasmic binding protein-like I"/>
    <property type="match status" value="1"/>
</dbReference>
<keyword evidence="3" id="KW-1003">Cell membrane</keyword>
<protein>
    <submittedName>
        <fullName evidence="9">BMP family ABC transporter substrate-binding protein</fullName>
    </submittedName>
</protein>
<dbReference type="CDD" id="cd06354">
    <property type="entry name" value="PBP1_PrnA-like"/>
    <property type="match status" value="1"/>
</dbReference>
<feature type="chain" id="PRO_5039682972" evidence="7">
    <location>
        <begin position="23"/>
        <end position="369"/>
    </location>
</feature>
<dbReference type="PANTHER" id="PTHR34296:SF2">
    <property type="entry name" value="ABC TRANSPORTER GUANOSINE-BINDING PROTEIN NUPN"/>
    <property type="match status" value="1"/>
</dbReference>
<dbReference type="STRING" id="519472.BHY08_00145"/>
<evidence type="ECO:0000313" key="10">
    <source>
        <dbReference type="Proteomes" id="UP000191200"/>
    </source>
</evidence>
<keyword evidence="10" id="KW-1185">Reference proteome</keyword>
<dbReference type="Gene3D" id="3.40.50.2300">
    <property type="match status" value="2"/>
</dbReference>
<evidence type="ECO:0000256" key="7">
    <source>
        <dbReference type="SAM" id="SignalP"/>
    </source>
</evidence>
<dbReference type="InterPro" id="IPR050957">
    <property type="entry name" value="BMP_lipoprotein"/>
</dbReference>
<feature type="domain" description="ABC transporter substrate-binding protein PnrA-like" evidence="8">
    <location>
        <begin position="50"/>
        <end position="364"/>
    </location>
</feature>
<comment type="subcellular location">
    <subcellularLocation>
        <location evidence="1">Cell membrane</location>
        <topology evidence="1">Lipid-anchor</topology>
    </subcellularLocation>
</comment>
<dbReference type="Pfam" id="PF02608">
    <property type="entry name" value="Bmp"/>
    <property type="match status" value="1"/>
</dbReference>
<dbReference type="KEGG" id="vte:BHY08_00145"/>
<keyword evidence="4 7" id="KW-0732">Signal</keyword>
<dbReference type="InterPro" id="IPR003760">
    <property type="entry name" value="PnrA-like"/>
</dbReference>
<organism evidence="9 10">
    <name type="scientific">Vagococcus teuberi</name>
    <dbReference type="NCBI Taxonomy" id="519472"/>
    <lineage>
        <taxon>Bacteria</taxon>
        <taxon>Bacillati</taxon>
        <taxon>Bacillota</taxon>
        <taxon>Bacilli</taxon>
        <taxon>Lactobacillales</taxon>
        <taxon>Enterococcaceae</taxon>
        <taxon>Vagococcus</taxon>
    </lineage>
</organism>
<comment type="similarity">
    <text evidence="2">Belongs to the BMP lipoprotein family.</text>
</comment>
<keyword evidence="5" id="KW-0472">Membrane</keyword>
<dbReference type="AlphaFoldDB" id="A0A1J0A3A0"/>
<proteinExistence type="inferred from homology"/>
<feature type="signal peptide" evidence="7">
    <location>
        <begin position="1"/>
        <end position="22"/>
    </location>
</feature>
<dbReference type="PROSITE" id="PS51257">
    <property type="entry name" value="PROKAR_LIPOPROTEIN"/>
    <property type="match status" value="1"/>
</dbReference>
<evidence type="ECO:0000256" key="4">
    <source>
        <dbReference type="ARBA" id="ARBA00022729"/>
    </source>
</evidence>